<keyword evidence="3 5" id="KW-0288">FMN</keyword>
<keyword evidence="5" id="KW-0664">Pyridoxine biosynthesis</keyword>
<dbReference type="PIRSF" id="PIRSF000190">
    <property type="entry name" value="Pyd_amn-ph_oxd"/>
    <property type="match status" value="1"/>
</dbReference>
<keyword evidence="4 5" id="KW-0560">Oxidoreductase</keyword>
<dbReference type="EMBL" id="CP054020">
    <property type="protein sequence ID" value="QKI90133.1"/>
    <property type="molecule type" value="Genomic_DNA"/>
</dbReference>
<evidence type="ECO:0000256" key="4">
    <source>
        <dbReference type="ARBA" id="ARBA00023002"/>
    </source>
</evidence>
<feature type="binding site" evidence="5 7">
    <location>
        <position position="195"/>
    </location>
    <ligand>
        <name>FMN</name>
        <dbReference type="ChEBI" id="CHEBI:58210"/>
    </ligand>
</feature>
<proteinExistence type="inferred from homology"/>
<dbReference type="AlphaFoldDB" id="A0A7D4NQ33"/>
<reference evidence="10 11" key="1">
    <citation type="submission" date="2020-05" db="EMBL/GenBank/DDBJ databases">
        <title>Thiomicrorhabdus sediminis sp.nov. and Thiomicrorhabdus xiamenensis sp.nov., novel sulfur-oxidizing bacteria isolated from coastal sediment.</title>
        <authorList>
            <person name="Liu X."/>
        </authorList>
    </citation>
    <scope>NUCLEOTIDE SEQUENCE [LARGE SCALE GENOMIC DNA]</scope>
    <source>
        <strain evidence="10 11">G2</strain>
    </source>
</reference>
<dbReference type="InterPro" id="IPR011576">
    <property type="entry name" value="Pyridox_Oxase_N"/>
</dbReference>
<name>A0A7D4NQ33_9GAMM</name>
<evidence type="ECO:0000256" key="3">
    <source>
        <dbReference type="ARBA" id="ARBA00022643"/>
    </source>
</evidence>
<comment type="subunit">
    <text evidence="5">Homodimer.</text>
</comment>
<organism evidence="10 11">
    <name type="scientific">Thiomicrorhabdus xiamenensis</name>
    <dbReference type="NCBI Taxonomy" id="2739063"/>
    <lineage>
        <taxon>Bacteria</taxon>
        <taxon>Pseudomonadati</taxon>
        <taxon>Pseudomonadota</taxon>
        <taxon>Gammaproteobacteria</taxon>
        <taxon>Thiotrichales</taxon>
        <taxon>Piscirickettsiaceae</taxon>
        <taxon>Thiomicrorhabdus</taxon>
    </lineage>
</organism>
<sequence>MTDNAHSNHSKRDLSAYRQRYLRGGLDENAVPALPTELFGEWFAQCEEAGINEPNAMILATVDEEGQPSTRTVLLKYFDERGFVFYTNYGSDKAKHIANNAKVSLLFLWLDLERQVKIEGVAEKVSTAESLKYFTSRPKGSQIGAWVSQQSQVITSKKLLLTQYQKMLDKFKKGDVPLPDFWGGFRVKPHKIEFWQGGDNRLHDRILYTKTDENQWDISRLSP</sequence>
<dbReference type="UniPathway" id="UPA01068">
    <property type="reaction ID" value="UER00304"/>
</dbReference>
<dbReference type="HAMAP" id="MF_01629">
    <property type="entry name" value="PdxH"/>
    <property type="match status" value="1"/>
</dbReference>
<feature type="domain" description="Pyridoxine 5'-phosphate oxidase dimerisation C-terminal" evidence="9">
    <location>
        <begin position="182"/>
        <end position="223"/>
    </location>
</feature>
<feature type="binding site" evidence="5 7">
    <location>
        <position position="93"/>
    </location>
    <ligand>
        <name>FMN</name>
        <dbReference type="ChEBI" id="CHEBI:58210"/>
    </ligand>
</feature>
<feature type="binding site" evidence="5 7">
    <location>
        <position position="115"/>
    </location>
    <ligand>
        <name>FMN</name>
        <dbReference type="ChEBI" id="CHEBI:58210"/>
    </ligand>
</feature>
<comment type="cofactor">
    <cofactor evidence="5 7">
        <name>FMN</name>
        <dbReference type="ChEBI" id="CHEBI:58210"/>
    </cofactor>
    <text evidence="5 7">Binds 1 FMN per subunit.</text>
</comment>
<evidence type="ECO:0000256" key="1">
    <source>
        <dbReference type="ARBA" id="ARBA00007301"/>
    </source>
</evidence>
<dbReference type="Gene3D" id="2.30.110.10">
    <property type="entry name" value="Electron Transport, Fmn-binding Protein, Chain A"/>
    <property type="match status" value="1"/>
</dbReference>
<feature type="binding site" evidence="6">
    <location>
        <begin position="18"/>
        <end position="21"/>
    </location>
    <ligand>
        <name>substrate</name>
    </ligand>
</feature>
<feature type="domain" description="Pyridoxamine 5'-phosphate oxidase N-terminal" evidence="8">
    <location>
        <begin position="49"/>
        <end position="163"/>
    </location>
</feature>
<dbReference type="Pfam" id="PF01243">
    <property type="entry name" value="PNPOx_N"/>
    <property type="match status" value="1"/>
</dbReference>
<feature type="binding site" evidence="5 6">
    <location>
        <begin position="201"/>
        <end position="203"/>
    </location>
    <ligand>
        <name>substrate</name>
    </ligand>
</feature>
<comment type="pathway">
    <text evidence="5">Cofactor metabolism; pyridoxal 5'-phosphate salvage; pyridoxal 5'-phosphate from pyridoxine 5'-phosphate: step 1/1.</text>
</comment>
<feature type="binding site" evidence="5 7">
    <location>
        <begin position="150"/>
        <end position="151"/>
    </location>
    <ligand>
        <name>FMN</name>
        <dbReference type="ChEBI" id="CHEBI:58210"/>
    </ligand>
</feature>
<feature type="binding site" evidence="5 6">
    <location>
        <position position="76"/>
    </location>
    <ligand>
        <name>substrate</name>
    </ligand>
</feature>
<comment type="pathway">
    <text evidence="5">Cofactor metabolism; pyridoxal 5'-phosphate salvage; pyridoxal 5'-phosphate from pyridoxamine 5'-phosphate: step 1/1.</text>
</comment>
<dbReference type="InterPro" id="IPR012349">
    <property type="entry name" value="Split_barrel_FMN-bd"/>
</dbReference>
<dbReference type="InterPro" id="IPR019740">
    <property type="entry name" value="Pyridox_Oxase_CS"/>
</dbReference>
<dbReference type="NCBIfam" id="TIGR00558">
    <property type="entry name" value="pdxH"/>
    <property type="match status" value="1"/>
</dbReference>
<dbReference type="SUPFAM" id="SSF50475">
    <property type="entry name" value="FMN-binding split barrel"/>
    <property type="match status" value="1"/>
</dbReference>
<evidence type="ECO:0000256" key="7">
    <source>
        <dbReference type="PIRSR" id="PIRSR000190-2"/>
    </source>
</evidence>
<dbReference type="GO" id="GO:0010181">
    <property type="term" value="F:FMN binding"/>
    <property type="evidence" value="ECO:0007669"/>
    <property type="project" value="UniProtKB-UniRule"/>
</dbReference>
<keyword evidence="11" id="KW-1185">Reference proteome</keyword>
<accession>A0A7D4NQ33</accession>
<feature type="binding site" evidence="5 7">
    <location>
        <position position="205"/>
    </location>
    <ligand>
        <name>FMN</name>
        <dbReference type="ChEBI" id="CHEBI:58210"/>
    </ligand>
</feature>
<dbReference type="GO" id="GO:0008615">
    <property type="term" value="P:pyridoxine biosynthetic process"/>
    <property type="evidence" value="ECO:0007669"/>
    <property type="project" value="UniProtKB-UniRule"/>
</dbReference>
<dbReference type="KEGG" id="txa:HQN79_11385"/>
<dbReference type="InterPro" id="IPR000659">
    <property type="entry name" value="Pyridox_Oxase"/>
</dbReference>
<dbReference type="PANTHER" id="PTHR10851">
    <property type="entry name" value="PYRIDOXINE-5-PHOSPHATE OXIDASE"/>
    <property type="match status" value="1"/>
</dbReference>
<dbReference type="EC" id="1.4.3.5" evidence="5"/>
<comment type="catalytic activity">
    <reaction evidence="5">
        <text>pyridoxine 5'-phosphate + O2 = pyridoxal 5'-phosphate + H2O2</text>
        <dbReference type="Rhea" id="RHEA:15149"/>
        <dbReference type="ChEBI" id="CHEBI:15379"/>
        <dbReference type="ChEBI" id="CHEBI:16240"/>
        <dbReference type="ChEBI" id="CHEBI:58589"/>
        <dbReference type="ChEBI" id="CHEBI:597326"/>
        <dbReference type="EC" id="1.4.3.5"/>
    </reaction>
</comment>
<dbReference type="RefSeq" id="WP_173286646.1">
    <property type="nucleotide sequence ID" value="NZ_CP054020.1"/>
</dbReference>
<dbReference type="Proteomes" id="UP000504724">
    <property type="component" value="Chromosome"/>
</dbReference>
<comment type="catalytic activity">
    <reaction evidence="5">
        <text>pyridoxamine 5'-phosphate + O2 + H2O = pyridoxal 5'-phosphate + H2O2 + NH4(+)</text>
        <dbReference type="Rhea" id="RHEA:15817"/>
        <dbReference type="ChEBI" id="CHEBI:15377"/>
        <dbReference type="ChEBI" id="CHEBI:15379"/>
        <dbReference type="ChEBI" id="CHEBI:16240"/>
        <dbReference type="ChEBI" id="CHEBI:28938"/>
        <dbReference type="ChEBI" id="CHEBI:58451"/>
        <dbReference type="ChEBI" id="CHEBI:597326"/>
        <dbReference type="EC" id="1.4.3.5"/>
    </reaction>
</comment>
<evidence type="ECO:0000313" key="10">
    <source>
        <dbReference type="EMBL" id="QKI90133.1"/>
    </source>
</evidence>
<evidence type="ECO:0000259" key="8">
    <source>
        <dbReference type="Pfam" id="PF01243"/>
    </source>
</evidence>
<dbReference type="NCBIfam" id="NF004231">
    <property type="entry name" value="PRK05679.1"/>
    <property type="match status" value="1"/>
</dbReference>
<evidence type="ECO:0000313" key="11">
    <source>
        <dbReference type="Proteomes" id="UP000504724"/>
    </source>
</evidence>
<dbReference type="PANTHER" id="PTHR10851:SF0">
    <property type="entry name" value="PYRIDOXINE-5'-PHOSPHATE OXIDASE"/>
    <property type="match status" value="1"/>
</dbReference>
<feature type="binding site" evidence="5 7">
    <location>
        <begin position="71"/>
        <end position="76"/>
    </location>
    <ligand>
        <name>FMN</name>
        <dbReference type="ChEBI" id="CHEBI:58210"/>
    </ligand>
</feature>
<protein>
    <recommendedName>
        <fullName evidence="5">Pyridoxine/pyridoxamine 5'-phosphate oxidase</fullName>
        <ecNumber evidence="5">1.4.3.5</ecNumber>
    </recommendedName>
    <alternativeName>
        <fullName evidence="5">PNP/PMP oxidase</fullName>
        <shortName evidence="5">PNPOx</shortName>
    </alternativeName>
    <alternativeName>
        <fullName evidence="5">Pyridoxal 5'-phosphate synthase</fullName>
    </alternativeName>
</protein>
<dbReference type="GO" id="GO:0004733">
    <property type="term" value="F:pyridoxamine phosphate oxidase activity"/>
    <property type="evidence" value="ECO:0007669"/>
    <property type="project" value="UniProtKB-UniRule"/>
</dbReference>
<evidence type="ECO:0000256" key="6">
    <source>
        <dbReference type="PIRSR" id="PIRSR000190-1"/>
    </source>
</evidence>
<feature type="binding site" evidence="5 6">
    <location>
        <position position="141"/>
    </location>
    <ligand>
        <name>substrate</name>
    </ligand>
</feature>
<keyword evidence="2 5" id="KW-0285">Flavoprotein</keyword>
<comment type="function">
    <text evidence="5">Catalyzes the oxidation of either pyridoxine 5'-phosphate (PNP) or pyridoxamine 5'-phosphate (PMP) into pyridoxal 5'-phosphate (PLP).</text>
</comment>
<gene>
    <name evidence="5 10" type="primary">pdxH</name>
    <name evidence="10" type="ORF">HQN79_11385</name>
</gene>
<evidence type="ECO:0000256" key="2">
    <source>
        <dbReference type="ARBA" id="ARBA00022630"/>
    </source>
</evidence>
<comment type="caution">
    <text evidence="5">Lacks conserved residue(s) required for the propagation of feature annotation.</text>
</comment>
<feature type="binding site" evidence="5 6">
    <location>
        <position position="133"/>
    </location>
    <ligand>
        <name>substrate</name>
    </ligand>
</feature>
<comment type="similarity">
    <text evidence="1 5">Belongs to the pyridoxamine 5'-phosphate oxidase family.</text>
</comment>
<evidence type="ECO:0000259" key="9">
    <source>
        <dbReference type="Pfam" id="PF10590"/>
    </source>
</evidence>
<dbReference type="PROSITE" id="PS01064">
    <property type="entry name" value="PYRIDOX_OXIDASE"/>
    <property type="match status" value="1"/>
</dbReference>
<dbReference type="Pfam" id="PF10590">
    <property type="entry name" value="PNP_phzG_C"/>
    <property type="match status" value="1"/>
</dbReference>
<feature type="binding site" evidence="5 6">
    <location>
        <position position="137"/>
    </location>
    <ligand>
        <name>substrate</name>
    </ligand>
</feature>
<dbReference type="InterPro" id="IPR019576">
    <property type="entry name" value="Pyridoxamine_oxidase_dimer_C"/>
</dbReference>
<feature type="binding site" evidence="5 7">
    <location>
        <begin position="86"/>
        <end position="87"/>
    </location>
    <ligand>
        <name>FMN</name>
        <dbReference type="ChEBI" id="CHEBI:58210"/>
    </ligand>
</feature>
<evidence type="ECO:0000256" key="5">
    <source>
        <dbReference type="HAMAP-Rule" id="MF_01629"/>
    </source>
</evidence>